<sequence length="379" mass="41530">MTPEEYMQIAIEEAKKGSGFTSPNPLVGAVLVKDGKIVGKDYHHKYGEFHAERNAILNCKEDLAGASLYVTLEPCCHYGKTPPCTQIIIERGIEKVYIGSYDPNPKVNGGGIKQLKDAGIEVVTEVLKEECDALNPVFFHYIEKKEPYVVLKYAMTADGKIATRTGASKWITGEAARKRVQYSRKIYSGIMVGIGTVLADDPMLTCRLENAKNPVRIICDSSLRIPLDSNIVKTAKEVPTIIACTIPKEDKEKSKQDLIIEEKIEKLQQAGCEVIHIGRSKTGVDLKELMKLLGEKGIDSILLEGGSSLNYSALQAGVVSKVETYIAPKIFGGELAKTPVGGIGVEEPGQAFFLKNPKITQIEQDILIEWEVGTCSRES</sequence>
<organism evidence="16 17">
    <name type="scientific">Maccoyibacter intestinihominis</name>
    <dbReference type="NCBI Taxonomy" id="3133499"/>
    <lineage>
        <taxon>Bacteria</taxon>
        <taxon>Bacillati</taxon>
        <taxon>Bacillota</taxon>
        <taxon>Clostridia</taxon>
        <taxon>Lachnospirales</taxon>
        <taxon>Lachnospiraceae</taxon>
        <taxon>Maccoyibacter</taxon>
    </lineage>
</organism>
<dbReference type="PANTHER" id="PTHR38011">
    <property type="entry name" value="DIHYDROFOLATE REDUCTASE FAMILY PROTEIN (AFU_ORTHOLOGUE AFUA_8G06820)"/>
    <property type="match status" value="1"/>
</dbReference>
<evidence type="ECO:0000256" key="11">
    <source>
        <dbReference type="ARBA" id="ARBA00023268"/>
    </source>
</evidence>
<keyword evidence="11" id="KW-0511">Multifunctional enzyme</keyword>
<evidence type="ECO:0000256" key="8">
    <source>
        <dbReference type="ARBA" id="ARBA00022833"/>
    </source>
</evidence>
<evidence type="ECO:0000256" key="2">
    <source>
        <dbReference type="ARBA" id="ARBA00004882"/>
    </source>
</evidence>
<dbReference type="NCBIfam" id="TIGR00326">
    <property type="entry name" value="eubact_ribD"/>
    <property type="match status" value="1"/>
</dbReference>
<comment type="caution">
    <text evidence="16">The sequence shown here is derived from an EMBL/GenBank/DDBJ whole genome shotgun (WGS) entry which is preliminary data.</text>
</comment>
<name>A0ABV1HHG3_9FIRM</name>
<dbReference type="Pfam" id="PF00383">
    <property type="entry name" value="dCMP_cyt_deam_1"/>
    <property type="match status" value="1"/>
</dbReference>
<keyword evidence="6 14" id="KW-0686">Riboflavin biosynthesis</keyword>
<keyword evidence="10 14" id="KW-0560">Oxidoreductase</keyword>
<comment type="function">
    <text evidence="1 14">Converts 2,5-diamino-6-(ribosylamino)-4(3h)-pyrimidinone 5'-phosphate into 5-amino-6-(ribosylamino)-2,4(1h,3h)-pyrimidinedione 5'-phosphate.</text>
</comment>
<dbReference type="Gene3D" id="3.40.430.10">
    <property type="entry name" value="Dihydrofolate Reductase, subunit A"/>
    <property type="match status" value="1"/>
</dbReference>
<dbReference type="Proteomes" id="UP001454489">
    <property type="component" value="Unassembled WGS sequence"/>
</dbReference>
<keyword evidence="9 14" id="KW-0521">NADP</keyword>
<feature type="domain" description="CMP/dCMP-type deaminase" evidence="15">
    <location>
        <begin position="1"/>
        <end position="123"/>
    </location>
</feature>
<protein>
    <recommendedName>
        <fullName evidence="14">Riboflavin biosynthesis protein RibD</fullName>
    </recommendedName>
    <domain>
        <recommendedName>
            <fullName evidence="14">Diaminohydroxyphosphoribosylaminopyrimidine deaminase</fullName>
            <shortName evidence="14">DRAP deaminase</shortName>
            <ecNumber evidence="14">3.5.4.26</ecNumber>
        </recommendedName>
        <alternativeName>
            <fullName evidence="14">Riboflavin-specific deaminase</fullName>
        </alternativeName>
    </domain>
    <domain>
        <recommendedName>
            <fullName evidence="14">5-amino-6-(5-phosphoribosylamino)uracil reductase</fullName>
            <ecNumber evidence="14">1.1.1.193</ecNumber>
        </recommendedName>
        <alternativeName>
            <fullName evidence="14">HTP reductase</fullName>
        </alternativeName>
    </domain>
</protein>
<dbReference type="InterPro" id="IPR002125">
    <property type="entry name" value="CMP_dCMP_dom"/>
</dbReference>
<keyword evidence="17" id="KW-1185">Reference proteome</keyword>
<dbReference type="InterPro" id="IPR050765">
    <property type="entry name" value="Riboflavin_Biosynth_HTPR"/>
</dbReference>
<comment type="similarity">
    <text evidence="5 14">In the C-terminal section; belongs to the HTP reductase family.</text>
</comment>
<dbReference type="InterPro" id="IPR016192">
    <property type="entry name" value="APOBEC/CMP_deaminase_Zn-bd"/>
</dbReference>
<dbReference type="NCBIfam" id="TIGR00227">
    <property type="entry name" value="ribD_Cterm"/>
    <property type="match status" value="1"/>
</dbReference>
<dbReference type="InterPro" id="IPR024072">
    <property type="entry name" value="DHFR-like_dom_sf"/>
</dbReference>
<evidence type="ECO:0000256" key="1">
    <source>
        <dbReference type="ARBA" id="ARBA00002151"/>
    </source>
</evidence>
<proteinExistence type="inferred from homology"/>
<evidence type="ECO:0000313" key="17">
    <source>
        <dbReference type="Proteomes" id="UP001454489"/>
    </source>
</evidence>
<evidence type="ECO:0000256" key="7">
    <source>
        <dbReference type="ARBA" id="ARBA00022723"/>
    </source>
</evidence>
<dbReference type="InterPro" id="IPR002734">
    <property type="entry name" value="RibDG_C"/>
</dbReference>
<evidence type="ECO:0000256" key="14">
    <source>
        <dbReference type="PIRNR" id="PIRNR006769"/>
    </source>
</evidence>
<dbReference type="PROSITE" id="PS00903">
    <property type="entry name" value="CYT_DCMP_DEAMINASES_1"/>
    <property type="match status" value="1"/>
</dbReference>
<dbReference type="InterPro" id="IPR011549">
    <property type="entry name" value="RibD_C"/>
</dbReference>
<dbReference type="GO" id="GO:0008703">
    <property type="term" value="F:5-amino-6-(5-phosphoribosylamino)uracil reductase activity"/>
    <property type="evidence" value="ECO:0007669"/>
    <property type="project" value="UniProtKB-EC"/>
</dbReference>
<dbReference type="EMBL" id="JBBMEX010000015">
    <property type="protein sequence ID" value="MEQ2558686.1"/>
    <property type="molecule type" value="Genomic_DNA"/>
</dbReference>
<reference evidence="16 17" key="1">
    <citation type="submission" date="2024-03" db="EMBL/GenBank/DDBJ databases">
        <title>Human intestinal bacterial collection.</title>
        <authorList>
            <person name="Pauvert C."/>
            <person name="Hitch T.C.A."/>
            <person name="Clavel T."/>
        </authorList>
    </citation>
    <scope>NUCLEOTIDE SEQUENCE [LARGE SCALE GENOMIC DNA]</scope>
    <source>
        <strain evidence="16 17">CLA-AA-H185</strain>
    </source>
</reference>
<comment type="catalytic activity">
    <reaction evidence="13 14">
        <text>2,5-diamino-6-hydroxy-4-(5-phosphoribosylamino)-pyrimidine + H2O + H(+) = 5-amino-6-(5-phospho-D-ribosylamino)uracil + NH4(+)</text>
        <dbReference type="Rhea" id="RHEA:21868"/>
        <dbReference type="ChEBI" id="CHEBI:15377"/>
        <dbReference type="ChEBI" id="CHEBI:15378"/>
        <dbReference type="ChEBI" id="CHEBI:28938"/>
        <dbReference type="ChEBI" id="CHEBI:58453"/>
        <dbReference type="ChEBI" id="CHEBI:58614"/>
        <dbReference type="EC" id="3.5.4.26"/>
    </reaction>
</comment>
<dbReference type="PROSITE" id="PS51747">
    <property type="entry name" value="CYT_DCMP_DEAMINASES_2"/>
    <property type="match status" value="1"/>
</dbReference>
<evidence type="ECO:0000256" key="12">
    <source>
        <dbReference type="ARBA" id="ARBA00049861"/>
    </source>
</evidence>
<comment type="catalytic activity">
    <reaction evidence="12 14">
        <text>5-amino-6-(5-phospho-D-ribitylamino)uracil + NADP(+) = 5-amino-6-(5-phospho-D-ribosylamino)uracil + NADPH + H(+)</text>
        <dbReference type="Rhea" id="RHEA:17845"/>
        <dbReference type="ChEBI" id="CHEBI:15378"/>
        <dbReference type="ChEBI" id="CHEBI:57783"/>
        <dbReference type="ChEBI" id="CHEBI:58349"/>
        <dbReference type="ChEBI" id="CHEBI:58421"/>
        <dbReference type="ChEBI" id="CHEBI:58453"/>
        <dbReference type="EC" id="1.1.1.193"/>
    </reaction>
</comment>
<comment type="cofactor">
    <cofactor evidence="14">
        <name>Zn(2+)</name>
        <dbReference type="ChEBI" id="CHEBI:29105"/>
    </cofactor>
    <text evidence="14">Binds 1 zinc ion.</text>
</comment>
<dbReference type="PANTHER" id="PTHR38011:SF7">
    <property type="entry name" value="2,5-DIAMINO-6-RIBOSYLAMINO-4(3H)-PYRIMIDINONE 5'-PHOSPHATE REDUCTASE"/>
    <property type="match status" value="1"/>
</dbReference>
<dbReference type="InterPro" id="IPR004794">
    <property type="entry name" value="Eubact_RibD"/>
</dbReference>
<dbReference type="EC" id="3.5.4.26" evidence="14"/>
<comment type="similarity">
    <text evidence="4 14">In the N-terminal section; belongs to the cytidine and deoxycytidylate deaminase family.</text>
</comment>
<dbReference type="Pfam" id="PF01872">
    <property type="entry name" value="RibD_C"/>
    <property type="match status" value="1"/>
</dbReference>
<dbReference type="PIRSF" id="PIRSF006769">
    <property type="entry name" value="RibD"/>
    <property type="match status" value="1"/>
</dbReference>
<dbReference type="CDD" id="cd01284">
    <property type="entry name" value="Riboflavin_deaminase-reductase"/>
    <property type="match status" value="1"/>
</dbReference>
<keyword evidence="8 14" id="KW-0862">Zinc</keyword>
<evidence type="ECO:0000256" key="13">
    <source>
        <dbReference type="ARBA" id="ARBA00049886"/>
    </source>
</evidence>
<evidence type="ECO:0000256" key="10">
    <source>
        <dbReference type="ARBA" id="ARBA00023002"/>
    </source>
</evidence>
<dbReference type="InterPro" id="IPR016193">
    <property type="entry name" value="Cytidine_deaminase-like"/>
</dbReference>
<dbReference type="Gene3D" id="3.40.140.10">
    <property type="entry name" value="Cytidine Deaminase, domain 2"/>
    <property type="match status" value="1"/>
</dbReference>
<dbReference type="SUPFAM" id="SSF53597">
    <property type="entry name" value="Dihydrofolate reductase-like"/>
    <property type="match status" value="1"/>
</dbReference>
<evidence type="ECO:0000256" key="5">
    <source>
        <dbReference type="ARBA" id="ARBA00007417"/>
    </source>
</evidence>
<comment type="pathway">
    <text evidence="3 14">Cofactor biosynthesis; riboflavin biosynthesis; 5-amino-6-(D-ribitylamino)uracil from GTP: step 3/4.</text>
</comment>
<evidence type="ECO:0000259" key="15">
    <source>
        <dbReference type="PROSITE" id="PS51747"/>
    </source>
</evidence>
<evidence type="ECO:0000256" key="9">
    <source>
        <dbReference type="ARBA" id="ARBA00022857"/>
    </source>
</evidence>
<evidence type="ECO:0000256" key="4">
    <source>
        <dbReference type="ARBA" id="ARBA00005259"/>
    </source>
</evidence>
<dbReference type="RefSeq" id="WP_353531442.1">
    <property type="nucleotide sequence ID" value="NZ_JBBMEX010000015.1"/>
</dbReference>
<dbReference type="EC" id="1.1.1.193" evidence="14"/>
<accession>A0ABV1HHG3</accession>
<dbReference type="GO" id="GO:0008835">
    <property type="term" value="F:diaminohydroxyphosphoribosylaminopyrimidine deaminase activity"/>
    <property type="evidence" value="ECO:0007669"/>
    <property type="project" value="UniProtKB-EC"/>
</dbReference>
<gene>
    <name evidence="16" type="primary">ribD</name>
    <name evidence="16" type="ORF">WMO43_12570</name>
</gene>
<dbReference type="SUPFAM" id="SSF53927">
    <property type="entry name" value="Cytidine deaminase-like"/>
    <property type="match status" value="1"/>
</dbReference>
<keyword evidence="14 16" id="KW-0378">Hydrolase</keyword>
<evidence type="ECO:0000313" key="16">
    <source>
        <dbReference type="EMBL" id="MEQ2558686.1"/>
    </source>
</evidence>
<evidence type="ECO:0000256" key="6">
    <source>
        <dbReference type="ARBA" id="ARBA00022619"/>
    </source>
</evidence>
<evidence type="ECO:0000256" key="3">
    <source>
        <dbReference type="ARBA" id="ARBA00004910"/>
    </source>
</evidence>
<comment type="pathway">
    <text evidence="2 14">Cofactor biosynthesis; riboflavin biosynthesis; 5-amino-6-(D-ribitylamino)uracil from GTP: step 2/4.</text>
</comment>
<keyword evidence="7 14" id="KW-0479">Metal-binding</keyword>